<feature type="domain" description="EGF-like" evidence="7">
    <location>
        <begin position="783"/>
        <end position="817"/>
    </location>
</feature>
<feature type="compositionally biased region" description="Polar residues" evidence="5">
    <location>
        <begin position="1"/>
        <end position="16"/>
    </location>
</feature>
<dbReference type="Proteomes" id="UP001153069">
    <property type="component" value="Unassembled WGS sequence"/>
</dbReference>
<dbReference type="PROSITE" id="PS00022">
    <property type="entry name" value="EGF_1"/>
    <property type="match status" value="4"/>
</dbReference>
<keyword evidence="6" id="KW-1133">Transmembrane helix</keyword>
<keyword evidence="6" id="KW-0812">Transmembrane</keyword>
<dbReference type="OrthoDB" id="6130531at2759"/>
<accession>A0A9N8DH25</accession>
<evidence type="ECO:0000256" key="4">
    <source>
        <dbReference type="PROSITE-ProRule" id="PRU00076"/>
    </source>
</evidence>
<sequence>MEGDDSNATSPEQPKSSNEKQHEEEIQAASVTKDAVPEIREIHKLSPASESKDCHKDGVIEADAIPSEEAIEWHTPFGESTFTFLFMCEPNSRAFWYAIFVYSIQLSTTVLMLVDIIDLGGSNPIQLPPMVGLPTTLAQAVIIFIVVAFQSDLMEAVSKLHDGYYPPIMEVFPGATYPTWLVSCIAQLIAGIFLLATNFILTMQVDNVVAGMLNFAALHFIAEIDDTGFQLAKLGFVTHPIQVRAWQVADFHVPKRDKGNTLKRGLYMATLVSLFIGYGILKGRQLHGYYLPTYLFVQFGDAFNTELAFYSGLFESEYVRTAGHRSYRDIDTKTILLAYCDREKAWTFSGTNDPCDFFARTLNTDTYDVTTVPWNDWLVRDRLTRLQPFESFKMFSKDCDSRACQGKCEKGLCICPPATFGFDCEFTKVCPEMILNGKFDPFPEASGNDVLVNTYTVGDRFHLLRDETGELVKVYSMPVYYSKRNFPASIIFFSGRRWAVTNEFFLGLSSIELLLEGGYVPNRTASFLQNWSFHGHHATYNIPKFMSDPVDFQTSQFLPSPVGLRWSEVVVADKNSTSFDVGDPIDTVLSCLSCLPIHGGFCDPLGGECIEETGLCDCNPGYSGGTCEIVQRCYDQKTPCSARGVCDNISGVCRCEDPWKGKLCEDVHYCVDEKGKCFNGGFCDVSSSWLYCDCSDPATVGVACEYYQDCTIFGCVNGGVCNQHNRSCSCNTPYYGAACQLVDSTLDVGKCFEDDDCHNGSCNTTAGTCICSEPGRHGVFCEHQHNCTKDSCLNGGLCNQESGHCECKVPTTGFNCDEVPSCQEDADCLEPGTCFFGICFCNDTLHAGDLCQNTHDCTIVGCHNNGTCQDDGKCLCDSPFHGFLSSHAV</sequence>
<dbReference type="GO" id="GO:0042803">
    <property type="term" value="F:protein homodimerization activity"/>
    <property type="evidence" value="ECO:0007669"/>
    <property type="project" value="TreeGrafter"/>
</dbReference>
<dbReference type="AlphaFoldDB" id="A0A9N8DH25"/>
<evidence type="ECO:0000256" key="6">
    <source>
        <dbReference type="SAM" id="Phobius"/>
    </source>
</evidence>
<evidence type="ECO:0000313" key="9">
    <source>
        <dbReference type="Proteomes" id="UP001153069"/>
    </source>
</evidence>
<dbReference type="GO" id="GO:0046982">
    <property type="term" value="F:protein heterodimerization activity"/>
    <property type="evidence" value="ECO:0007669"/>
    <property type="project" value="TreeGrafter"/>
</dbReference>
<feature type="transmembrane region" description="Helical" evidence="6">
    <location>
        <begin position="94"/>
        <end position="117"/>
    </location>
</feature>
<evidence type="ECO:0000256" key="3">
    <source>
        <dbReference type="ARBA" id="ARBA00023157"/>
    </source>
</evidence>
<name>A0A9N8DH25_9STRA</name>
<feature type="domain" description="EGF-like" evidence="7">
    <location>
        <begin position="747"/>
        <end position="782"/>
    </location>
</feature>
<evidence type="ECO:0000259" key="7">
    <source>
        <dbReference type="PROSITE" id="PS50026"/>
    </source>
</evidence>
<reference evidence="8" key="1">
    <citation type="submission" date="2020-06" db="EMBL/GenBank/DDBJ databases">
        <authorList>
            <consortium name="Plant Systems Biology data submission"/>
        </authorList>
    </citation>
    <scope>NUCLEOTIDE SEQUENCE</scope>
    <source>
        <strain evidence="8">D6</strain>
    </source>
</reference>
<dbReference type="PROSITE" id="PS01186">
    <property type="entry name" value="EGF_2"/>
    <property type="match status" value="3"/>
</dbReference>
<dbReference type="InterPro" id="IPR051216">
    <property type="entry name" value="Teneurin"/>
</dbReference>
<protein>
    <submittedName>
        <fullName evidence="8">EGF-like domain</fullName>
    </submittedName>
</protein>
<dbReference type="PRINTS" id="PR00011">
    <property type="entry name" value="EGFLAMININ"/>
</dbReference>
<feature type="disulfide bond" evidence="4">
    <location>
        <begin position="730"/>
        <end position="739"/>
    </location>
</feature>
<evidence type="ECO:0000256" key="2">
    <source>
        <dbReference type="ARBA" id="ARBA00022737"/>
    </source>
</evidence>
<dbReference type="GO" id="GO:0050839">
    <property type="term" value="F:cell adhesion molecule binding"/>
    <property type="evidence" value="ECO:0007669"/>
    <property type="project" value="TreeGrafter"/>
</dbReference>
<dbReference type="PANTHER" id="PTHR11219">
    <property type="entry name" value="TENEURIN AND N-ACETYLGLUCOSAMINE-1-PHOSPHODIESTER ALPHA-N-ACETYLGLUCOSAMINIDASE"/>
    <property type="match status" value="1"/>
</dbReference>
<feature type="region of interest" description="Disordered" evidence="5">
    <location>
        <begin position="1"/>
        <end position="37"/>
    </location>
</feature>
<feature type="disulfide bond" evidence="4">
    <location>
        <begin position="807"/>
        <end position="816"/>
    </location>
</feature>
<dbReference type="GO" id="GO:0007157">
    <property type="term" value="P:heterophilic cell-cell adhesion via plasma membrane cell adhesion molecules"/>
    <property type="evidence" value="ECO:0007669"/>
    <property type="project" value="TreeGrafter"/>
</dbReference>
<gene>
    <name evidence="8" type="ORF">SEMRO_123_G059450.1</name>
</gene>
<dbReference type="Gene3D" id="2.10.25.10">
    <property type="entry name" value="Laminin"/>
    <property type="match status" value="2"/>
</dbReference>
<feature type="domain" description="EGF-like" evidence="7">
    <location>
        <begin position="853"/>
        <end position="886"/>
    </location>
</feature>
<keyword evidence="9" id="KW-1185">Reference proteome</keyword>
<feature type="domain" description="EGF-like" evidence="7">
    <location>
        <begin position="629"/>
        <end position="665"/>
    </location>
</feature>
<evidence type="ECO:0000313" key="8">
    <source>
        <dbReference type="EMBL" id="CAB9501951.1"/>
    </source>
</evidence>
<dbReference type="InterPro" id="IPR000742">
    <property type="entry name" value="EGF"/>
</dbReference>
<comment type="caution">
    <text evidence="8">The sequence shown here is derived from an EMBL/GenBank/DDBJ whole genome shotgun (WGS) entry which is preliminary data.</text>
</comment>
<evidence type="ECO:0000256" key="5">
    <source>
        <dbReference type="SAM" id="MobiDB-lite"/>
    </source>
</evidence>
<feature type="domain" description="EGF-like" evidence="7">
    <location>
        <begin position="666"/>
        <end position="705"/>
    </location>
</feature>
<comment type="caution">
    <text evidence="4">Lacks conserved residue(s) required for the propagation of feature annotation.</text>
</comment>
<feature type="transmembrane region" description="Helical" evidence="6">
    <location>
        <begin position="129"/>
        <end position="149"/>
    </location>
</feature>
<keyword evidence="1 4" id="KW-0245">EGF-like domain</keyword>
<evidence type="ECO:0000256" key="1">
    <source>
        <dbReference type="ARBA" id="ARBA00022536"/>
    </source>
</evidence>
<feature type="disulfide bond" evidence="4">
    <location>
        <begin position="655"/>
        <end position="664"/>
    </location>
</feature>
<dbReference type="SMART" id="SM00181">
    <property type="entry name" value="EGF"/>
    <property type="match status" value="8"/>
</dbReference>
<dbReference type="PROSITE" id="PS50026">
    <property type="entry name" value="EGF_3"/>
    <property type="match status" value="6"/>
</dbReference>
<feature type="transmembrane region" description="Helical" evidence="6">
    <location>
        <begin position="180"/>
        <end position="201"/>
    </location>
</feature>
<keyword evidence="6" id="KW-0472">Membrane</keyword>
<keyword evidence="2" id="KW-0677">Repeat</keyword>
<feature type="domain" description="EGF-like" evidence="7">
    <location>
        <begin position="706"/>
        <end position="740"/>
    </location>
</feature>
<dbReference type="EMBL" id="CAICTM010000122">
    <property type="protein sequence ID" value="CAB9501951.1"/>
    <property type="molecule type" value="Genomic_DNA"/>
</dbReference>
<proteinExistence type="predicted"/>
<organism evidence="8 9">
    <name type="scientific">Seminavis robusta</name>
    <dbReference type="NCBI Taxonomy" id="568900"/>
    <lineage>
        <taxon>Eukaryota</taxon>
        <taxon>Sar</taxon>
        <taxon>Stramenopiles</taxon>
        <taxon>Ochrophyta</taxon>
        <taxon>Bacillariophyta</taxon>
        <taxon>Bacillariophyceae</taxon>
        <taxon>Bacillariophycidae</taxon>
        <taxon>Naviculales</taxon>
        <taxon>Naviculaceae</taxon>
        <taxon>Seminavis</taxon>
    </lineage>
</organism>
<dbReference type="PANTHER" id="PTHR11219:SF69">
    <property type="entry name" value="TENEURIN-A"/>
    <property type="match status" value="1"/>
</dbReference>
<keyword evidence="3 4" id="KW-1015">Disulfide bond</keyword>